<dbReference type="STRING" id="439292.Bsel_3164"/>
<evidence type="ECO:0000313" key="6">
    <source>
        <dbReference type="Proteomes" id="UP000000271"/>
    </source>
</evidence>
<dbReference type="Pfam" id="PF08448">
    <property type="entry name" value="PAS_4"/>
    <property type="match status" value="1"/>
</dbReference>
<dbReference type="eggNOG" id="COG5001">
    <property type="taxonomic scope" value="Bacteria"/>
</dbReference>
<evidence type="ECO:0000313" key="5">
    <source>
        <dbReference type="EMBL" id="ADI00646.1"/>
    </source>
</evidence>
<dbReference type="InterPro" id="IPR000700">
    <property type="entry name" value="PAS-assoc_C"/>
</dbReference>
<reference evidence="5" key="1">
    <citation type="submission" date="2009-10" db="EMBL/GenBank/DDBJ databases">
        <title>Complete sequence of Bacillus selenitireducens MLS10.</title>
        <authorList>
            <consortium name="US DOE Joint Genome Institute"/>
            <person name="Lucas S."/>
            <person name="Copeland A."/>
            <person name="Lapidus A."/>
            <person name="Glavina del Rio T."/>
            <person name="Dalin E."/>
            <person name="Tice H."/>
            <person name="Bruce D."/>
            <person name="Goodwin L."/>
            <person name="Pitluck S."/>
            <person name="Sims D."/>
            <person name="Brettin T."/>
            <person name="Detter J.C."/>
            <person name="Han C."/>
            <person name="Larimer F."/>
            <person name="Land M."/>
            <person name="Hauser L."/>
            <person name="Kyrpides N."/>
            <person name="Ovchinnikova G."/>
            <person name="Stolz J."/>
        </authorList>
    </citation>
    <scope>NUCLEOTIDE SEQUENCE [LARGE SCALE GENOMIC DNA]</scope>
    <source>
        <strain evidence="5">MLS10</strain>
    </source>
</reference>
<dbReference type="PROSITE" id="PS50113">
    <property type="entry name" value="PAC"/>
    <property type="match status" value="1"/>
</dbReference>
<dbReference type="InterPro" id="IPR043128">
    <property type="entry name" value="Rev_trsase/Diguanyl_cyclase"/>
</dbReference>
<dbReference type="InterPro" id="IPR029787">
    <property type="entry name" value="Nucleotide_cyclase"/>
</dbReference>
<dbReference type="NCBIfam" id="TIGR00254">
    <property type="entry name" value="GGDEF"/>
    <property type="match status" value="1"/>
</dbReference>
<dbReference type="SUPFAM" id="SSF55073">
    <property type="entry name" value="Nucleotide cyclase"/>
    <property type="match status" value="1"/>
</dbReference>
<dbReference type="Gene3D" id="3.20.20.450">
    <property type="entry name" value="EAL domain"/>
    <property type="match status" value="1"/>
</dbReference>
<dbReference type="PROSITE" id="PS50887">
    <property type="entry name" value="GGDEF"/>
    <property type="match status" value="1"/>
</dbReference>
<dbReference type="InterPro" id="IPR001633">
    <property type="entry name" value="EAL_dom"/>
</dbReference>
<dbReference type="InterPro" id="IPR035965">
    <property type="entry name" value="PAS-like_dom_sf"/>
</dbReference>
<dbReference type="InterPro" id="IPR001610">
    <property type="entry name" value="PAC"/>
</dbReference>
<dbReference type="PANTHER" id="PTHR44757">
    <property type="entry name" value="DIGUANYLATE CYCLASE DGCP"/>
    <property type="match status" value="1"/>
</dbReference>
<dbReference type="SUPFAM" id="SSF55785">
    <property type="entry name" value="PYP-like sensor domain (PAS domain)"/>
    <property type="match status" value="2"/>
</dbReference>
<dbReference type="PROSITE" id="PS50883">
    <property type="entry name" value="EAL"/>
    <property type="match status" value="1"/>
</dbReference>
<dbReference type="InterPro" id="IPR000014">
    <property type="entry name" value="PAS"/>
</dbReference>
<dbReference type="CDD" id="cd01948">
    <property type="entry name" value="EAL"/>
    <property type="match status" value="1"/>
</dbReference>
<dbReference type="CDD" id="cd01949">
    <property type="entry name" value="GGDEF"/>
    <property type="match status" value="1"/>
</dbReference>
<evidence type="ECO:0000259" key="4">
    <source>
        <dbReference type="PROSITE" id="PS50887"/>
    </source>
</evidence>
<dbReference type="InterPro" id="IPR000160">
    <property type="entry name" value="GGDEF_dom"/>
</dbReference>
<dbReference type="RefSeq" id="WP_013174050.1">
    <property type="nucleotide sequence ID" value="NC_014219.1"/>
</dbReference>
<proteinExistence type="predicted"/>
<organism evidence="5 6">
    <name type="scientific">Bacillus selenitireducens (strain ATCC 700615 / DSM 15326 / MLS10)</name>
    <dbReference type="NCBI Taxonomy" id="439292"/>
    <lineage>
        <taxon>Bacteria</taxon>
        <taxon>Bacillati</taxon>
        <taxon>Bacillota</taxon>
        <taxon>Bacilli</taxon>
        <taxon>Bacillales</taxon>
        <taxon>Bacillaceae</taxon>
        <taxon>Salisediminibacterium</taxon>
    </lineage>
</organism>
<name>D6Y0S8_BACIE</name>
<feature type="domain" description="GGDEF" evidence="4">
    <location>
        <begin position="300"/>
        <end position="437"/>
    </location>
</feature>
<dbReference type="SUPFAM" id="SSF141868">
    <property type="entry name" value="EAL domain-like"/>
    <property type="match status" value="1"/>
</dbReference>
<keyword evidence="6" id="KW-1185">Reference proteome</keyword>
<dbReference type="PANTHER" id="PTHR44757:SF2">
    <property type="entry name" value="BIOFILM ARCHITECTURE MAINTENANCE PROTEIN MBAA"/>
    <property type="match status" value="1"/>
</dbReference>
<feature type="domain" description="EAL" evidence="3">
    <location>
        <begin position="446"/>
        <end position="696"/>
    </location>
</feature>
<dbReference type="Pfam" id="PF08447">
    <property type="entry name" value="PAS_3"/>
    <property type="match status" value="1"/>
</dbReference>
<dbReference type="PROSITE" id="PS50112">
    <property type="entry name" value="PAS"/>
    <property type="match status" value="1"/>
</dbReference>
<dbReference type="Pfam" id="PF00563">
    <property type="entry name" value="EAL"/>
    <property type="match status" value="1"/>
</dbReference>
<dbReference type="KEGG" id="bse:Bsel_3164"/>
<feature type="domain" description="PAC" evidence="2">
    <location>
        <begin position="92"/>
        <end position="144"/>
    </location>
</feature>
<sequence length="698" mass="79847">MAGYDHQSDRAENTEELKKKLNDIQTALDASTIVAITDARGVILEVNQKFCEISGYDDHELVGRTHRILNSGYHPKAFFKEMWDTILQGEIWSGEIRNKAKDGRIYWTSSTIIPIRDTHHRIERFIAIRHDISDRVSAELKLKQALEDDYRIVIQHLQNGVFKLKQQPEGSYVFTMSEGLIAEKLKRTTDAVYGKTIYEIFDKPIATRIDQAFRTALATGQTRFELDIQNRHYLVNIGIIREEAGDVELAGSIVDITEQTRQARQIHKMAYFDELTGLPNRRSFEKEVDRRKAAESDGDYEFAVLLVNLDRFQNINETLGHRVGDELLREIATRLEELLEEDDYLTRFTGDEFAIVMACQERSKRDREYLHYRCSVLVEYLSKAYIVRGMEIHTTASIGVGLYPLHAQGTDELIQSAEAAISSAKEQGGNTFVLFDASIRNMLDRRILIEGELRKEASRDQFYLVYQAKVNAKTRKLCGFETLLRWHHPIFGELSPAEFIPVAEKSGLIISLGQWVLKHSIEQVRKWHQAGHVLPVSINISVQQFTQSDFADFVSEQINASGVDPAMIELEVTESVTENPQLTRTTMKKLKEIGVMISMDDFGTGYSSLGFLGGYPFDRIKIDKSFIIHLSEENCSVVRTIIQLAKNLNMTVTAEGVETESHADFLTREQCDELQGFFFSKPLPARKTERIWLKRSKK</sequence>
<dbReference type="SMART" id="SM00086">
    <property type="entry name" value="PAC"/>
    <property type="match status" value="1"/>
</dbReference>
<dbReference type="InterPro" id="IPR013656">
    <property type="entry name" value="PAS_4"/>
</dbReference>
<dbReference type="SMART" id="SM00267">
    <property type="entry name" value="GGDEF"/>
    <property type="match status" value="1"/>
</dbReference>
<accession>D6Y0S8</accession>
<evidence type="ECO:0000259" key="2">
    <source>
        <dbReference type="PROSITE" id="PS50113"/>
    </source>
</evidence>
<dbReference type="NCBIfam" id="TIGR00229">
    <property type="entry name" value="sensory_box"/>
    <property type="match status" value="1"/>
</dbReference>
<evidence type="ECO:0000259" key="3">
    <source>
        <dbReference type="PROSITE" id="PS50883"/>
    </source>
</evidence>
<dbReference type="SMART" id="SM00091">
    <property type="entry name" value="PAS"/>
    <property type="match status" value="2"/>
</dbReference>
<dbReference type="HOGENOM" id="CLU_000445_70_50_9"/>
<dbReference type="CDD" id="cd00130">
    <property type="entry name" value="PAS"/>
    <property type="match status" value="1"/>
</dbReference>
<dbReference type="Proteomes" id="UP000000271">
    <property type="component" value="Chromosome"/>
</dbReference>
<dbReference type="SMART" id="SM00052">
    <property type="entry name" value="EAL"/>
    <property type="match status" value="1"/>
</dbReference>
<dbReference type="Gene3D" id="3.30.70.270">
    <property type="match status" value="1"/>
</dbReference>
<dbReference type="EMBL" id="CP001791">
    <property type="protein sequence ID" value="ADI00646.1"/>
    <property type="molecule type" value="Genomic_DNA"/>
</dbReference>
<dbReference type="Gene3D" id="3.30.450.20">
    <property type="entry name" value="PAS domain"/>
    <property type="match status" value="2"/>
</dbReference>
<evidence type="ECO:0000259" key="1">
    <source>
        <dbReference type="PROSITE" id="PS50112"/>
    </source>
</evidence>
<feature type="domain" description="PAS" evidence="1">
    <location>
        <begin position="20"/>
        <end position="76"/>
    </location>
</feature>
<dbReference type="Pfam" id="PF00990">
    <property type="entry name" value="GGDEF"/>
    <property type="match status" value="1"/>
</dbReference>
<dbReference type="AlphaFoldDB" id="D6Y0S8"/>
<dbReference type="InterPro" id="IPR013655">
    <property type="entry name" value="PAS_fold_3"/>
</dbReference>
<gene>
    <name evidence="5" type="ordered locus">Bsel_3164</name>
</gene>
<dbReference type="InterPro" id="IPR035919">
    <property type="entry name" value="EAL_sf"/>
</dbReference>
<protein>
    <submittedName>
        <fullName evidence="5">Diguanylate cyclase/phosphodiesterase with PAS/PAC sensor(S)</fullName>
    </submittedName>
</protein>
<dbReference type="InterPro" id="IPR052155">
    <property type="entry name" value="Biofilm_reg_signaling"/>
</dbReference>